<dbReference type="RefSeq" id="WP_255900681.1">
    <property type="nucleotide sequence ID" value="NZ_JAFMZO010000002.1"/>
</dbReference>
<organism evidence="2 3">
    <name type="scientific">Paradesertivirga mongoliensis</name>
    <dbReference type="NCBI Taxonomy" id="2100740"/>
    <lineage>
        <taxon>Bacteria</taxon>
        <taxon>Pseudomonadati</taxon>
        <taxon>Bacteroidota</taxon>
        <taxon>Sphingobacteriia</taxon>
        <taxon>Sphingobacteriales</taxon>
        <taxon>Sphingobacteriaceae</taxon>
        <taxon>Paradesertivirga</taxon>
    </lineage>
</organism>
<evidence type="ECO:0000256" key="1">
    <source>
        <dbReference type="SAM" id="SignalP"/>
    </source>
</evidence>
<reference evidence="3" key="1">
    <citation type="journal article" date="2019" name="Int. J. Syst. Evol. Microbiol.">
        <title>The Global Catalogue of Microorganisms (GCM) 10K type strain sequencing project: providing services to taxonomists for standard genome sequencing and annotation.</title>
        <authorList>
            <consortium name="The Broad Institute Genomics Platform"/>
            <consortium name="The Broad Institute Genome Sequencing Center for Infectious Disease"/>
            <person name="Wu L."/>
            <person name="Ma J."/>
        </authorList>
    </citation>
    <scope>NUCLEOTIDE SEQUENCE [LARGE SCALE GENOMIC DNA]</scope>
    <source>
        <strain evidence="3">KCTC 42217</strain>
    </source>
</reference>
<feature type="chain" id="PRO_5046361899" evidence="1">
    <location>
        <begin position="24"/>
        <end position="334"/>
    </location>
</feature>
<protein>
    <submittedName>
        <fullName evidence="2">PorP/SprF family type IX secretion system membrane protein</fullName>
    </submittedName>
</protein>
<evidence type="ECO:0000313" key="2">
    <source>
        <dbReference type="EMBL" id="MFD2163557.1"/>
    </source>
</evidence>
<dbReference type="Proteomes" id="UP001597387">
    <property type="component" value="Unassembled WGS sequence"/>
</dbReference>
<comment type="caution">
    <text evidence="2">The sequence shown here is derived from an EMBL/GenBank/DDBJ whole genome shotgun (WGS) entry which is preliminary data.</text>
</comment>
<dbReference type="InterPro" id="IPR019861">
    <property type="entry name" value="PorP/SprF_Bacteroidetes"/>
</dbReference>
<proteinExistence type="predicted"/>
<dbReference type="Pfam" id="PF11751">
    <property type="entry name" value="PorP_SprF"/>
    <property type="match status" value="1"/>
</dbReference>
<sequence>MLKMIFKPYSFLLLVLLCQTAKAQDHIYSQFFNAPIYLNPALAGQFDGSFRVNMIYRNQWSAMSGDLRYISASMDYQLPNNAGGLGLMFNNSAEGVAYLKKNNISGIYSYIIGGDNFSASFGLQAGITNRKMDFSSLIFSDQLDSRLGLTGASTSAESPLNDNKYYFDAGTGANFVIGNAMIGASVLHLNKPDESFTGSVVPTPIRTAVHASYRVPLSTDDEGSYLIPSVVYYKQSQATSISGGMQFKYRAVNAGVWYRTAGSGSSDALVVSFIFDLFSKNAKNQKYRFGVSHDATTSKLNYGNTSGTSEVSFGFETGESQNKGYSTVKCYDFY</sequence>
<dbReference type="EMBL" id="JBHUHZ010000002">
    <property type="protein sequence ID" value="MFD2163557.1"/>
    <property type="molecule type" value="Genomic_DNA"/>
</dbReference>
<gene>
    <name evidence="2" type="ORF">ACFSJU_14200</name>
</gene>
<evidence type="ECO:0000313" key="3">
    <source>
        <dbReference type="Proteomes" id="UP001597387"/>
    </source>
</evidence>
<accession>A0ABW4ZPL1</accession>
<name>A0ABW4ZPL1_9SPHI</name>
<keyword evidence="1" id="KW-0732">Signal</keyword>
<keyword evidence="3" id="KW-1185">Reference proteome</keyword>
<feature type="signal peptide" evidence="1">
    <location>
        <begin position="1"/>
        <end position="23"/>
    </location>
</feature>
<dbReference type="NCBIfam" id="TIGR03519">
    <property type="entry name" value="T9SS_PorP_fam"/>
    <property type="match status" value="1"/>
</dbReference>